<dbReference type="Pfam" id="PF08246">
    <property type="entry name" value="Inhibitor_I29"/>
    <property type="match status" value="1"/>
</dbReference>
<feature type="chain" id="PRO_5045364158" evidence="4">
    <location>
        <begin position="18"/>
        <end position="365"/>
    </location>
</feature>
<accession>A0ABQ6MIG7</accession>
<sequence length="365" mass="40012">MKFSIALAALMVAGSSASLLKSPSYYEGKFEAWMKEHSIEISKEEYDVRLGHFSELDDRIELHNAKNMTYTLGHNEYSHMSWEEFREAKNIGSPMPEKPHLLGLSRDESNKHTADGPPAFADHWWCFADWMPFCGDSPSDNDDIDMTSDWVEKGGVTDVKDQGSCGSCWSFSTTGAVEGAYFLKTGSLVAFSEQQLVDCDIDGDDAGCNGGLMDNAFKWIKSNGGLCKEDDYAYKAKQGTCQTTCEEVDGSAVSAWVDVQQSDKAMESALDQQPVSIAIEADQRDFQSYSGGVLTASCGTNLDHGVLAVGYGTMKFEGADDIDYYRVKNSWGPSWGKDGYIYLERGVSQSGGQCGMLMAASYPVL</sequence>
<evidence type="ECO:0000259" key="5">
    <source>
        <dbReference type="SMART" id="SM00645"/>
    </source>
</evidence>
<comment type="similarity">
    <text evidence="1">Belongs to the peptidase C1 family.</text>
</comment>
<dbReference type="SMART" id="SM00848">
    <property type="entry name" value="Inhibitor_I29"/>
    <property type="match status" value="1"/>
</dbReference>
<feature type="signal peptide" evidence="4">
    <location>
        <begin position="1"/>
        <end position="17"/>
    </location>
</feature>
<dbReference type="InterPro" id="IPR038765">
    <property type="entry name" value="Papain-like_cys_pep_sf"/>
</dbReference>
<evidence type="ECO:0000256" key="2">
    <source>
        <dbReference type="ARBA" id="ARBA00023145"/>
    </source>
</evidence>
<dbReference type="PRINTS" id="PR00705">
    <property type="entry name" value="PAPAIN"/>
</dbReference>
<organism evidence="7 8">
    <name type="scientific">Tetraparma gracilis</name>
    <dbReference type="NCBI Taxonomy" id="2962635"/>
    <lineage>
        <taxon>Eukaryota</taxon>
        <taxon>Sar</taxon>
        <taxon>Stramenopiles</taxon>
        <taxon>Ochrophyta</taxon>
        <taxon>Bolidophyceae</taxon>
        <taxon>Parmales</taxon>
        <taxon>Triparmaceae</taxon>
        <taxon>Tetraparma</taxon>
    </lineage>
</organism>
<evidence type="ECO:0000313" key="8">
    <source>
        <dbReference type="Proteomes" id="UP001165060"/>
    </source>
</evidence>
<dbReference type="PROSITE" id="PS00139">
    <property type="entry name" value="THIOL_PROTEASE_CYS"/>
    <property type="match status" value="1"/>
</dbReference>
<evidence type="ECO:0000256" key="3">
    <source>
        <dbReference type="ARBA" id="ARBA00023157"/>
    </source>
</evidence>
<dbReference type="InterPro" id="IPR000668">
    <property type="entry name" value="Peptidase_C1A_C"/>
</dbReference>
<comment type="caution">
    <text evidence="7">The sequence shown here is derived from an EMBL/GenBank/DDBJ whole genome shotgun (WGS) entry which is preliminary data.</text>
</comment>
<evidence type="ECO:0000259" key="6">
    <source>
        <dbReference type="SMART" id="SM00848"/>
    </source>
</evidence>
<keyword evidence="3" id="KW-1015">Disulfide bond</keyword>
<dbReference type="PANTHER" id="PTHR12411">
    <property type="entry name" value="CYSTEINE PROTEASE FAMILY C1-RELATED"/>
    <property type="match status" value="1"/>
</dbReference>
<evidence type="ECO:0000256" key="4">
    <source>
        <dbReference type="SAM" id="SignalP"/>
    </source>
</evidence>
<dbReference type="InterPro" id="IPR013128">
    <property type="entry name" value="Peptidase_C1A"/>
</dbReference>
<evidence type="ECO:0000313" key="7">
    <source>
        <dbReference type="EMBL" id="GMI27092.1"/>
    </source>
</evidence>
<keyword evidence="8" id="KW-1185">Reference proteome</keyword>
<evidence type="ECO:0000256" key="1">
    <source>
        <dbReference type="ARBA" id="ARBA00008455"/>
    </source>
</evidence>
<feature type="domain" description="Peptidase C1A papain C-terminal" evidence="5">
    <location>
        <begin position="144"/>
        <end position="364"/>
    </location>
</feature>
<proteinExistence type="inferred from homology"/>
<dbReference type="SMART" id="SM00645">
    <property type="entry name" value="Pept_C1"/>
    <property type="match status" value="1"/>
</dbReference>
<name>A0ABQ6MIG7_9STRA</name>
<dbReference type="Proteomes" id="UP001165060">
    <property type="component" value="Unassembled WGS sequence"/>
</dbReference>
<feature type="domain" description="Cathepsin propeptide inhibitor" evidence="6">
    <location>
        <begin position="30"/>
        <end position="85"/>
    </location>
</feature>
<reference evidence="7 8" key="1">
    <citation type="journal article" date="2023" name="Commun. Biol.">
        <title>Genome analysis of Parmales, the sister group of diatoms, reveals the evolutionary specialization of diatoms from phago-mixotrophs to photoautotrophs.</title>
        <authorList>
            <person name="Ban H."/>
            <person name="Sato S."/>
            <person name="Yoshikawa S."/>
            <person name="Yamada K."/>
            <person name="Nakamura Y."/>
            <person name="Ichinomiya M."/>
            <person name="Sato N."/>
            <person name="Blanc-Mathieu R."/>
            <person name="Endo H."/>
            <person name="Kuwata A."/>
            <person name="Ogata H."/>
        </authorList>
    </citation>
    <scope>NUCLEOTIDE SEQUENCE [LARGE SCALE GENOMIC DNA]</scope>
</reference>
<gene>
    <name evidence="7" type="ORF">TeGR_g2518</name>
</gene>
<dbReference type="InterPro" id="IPR013201">
    <property type="entry name" value="Prot_inhib_I29"/>
</dbReference>
<dbReference type="InterPro" id="IPR025660">
    <property type="entry name" value="Pept_his_AS"/>
</dbReference>
<dbReference type="InterPro" id="IPR039417">
    <property type="entry name" value="Peptidase_C1A_papain-like"/>
</dbReference>
<keyword evidence="4" id="KW-0732">Signal</keyword>
<dbReference type="EMBL" id="BRYB01000293">
    <property type="protein sequence ID" value="GMI27092.1"/>
    <property type="molecule type" value="Genomic_DNA"/>
</dbReference>
<protein>
    <submittedName>
        <fullName evidence="7">Uncharacterized protein</fullName>
    </submittedName>
</protein>
<dbReference type="PROSITE" id="PS00639">
    <property type="entry name" value="THIOL_PROTEASE_HIS"/>
    <property type="match status" value="1"/>
</dbReference>
<dbReference type="SUPFAM" id="SSF54001">
    <property type="entry name" value="Cysteine proteinases"/>
    <property type="match status" value="1"/>
</dbReference>
<keyword evidence="2" id="KW-0865">Zymogen</keyword>
<dbReference type="CDD" id="cd02248">
    <property type="entry name" value="Peptidase_C1A"/>
    <property type="match status" value="1"/>
</dbReference>
<dbReference type="InterPro" id="IPR000169">
    <property type="entry name" value="Pept_cys_AS"/>
</dbReference>
<dbReference type="Pfam" id="PF00112">
    <property type="entry name" value="Peptidase_C1"/>
    <property type="match status" value="1"/>
</dbReference>
<dbReference type="Gene3D" id="3.90.70.10">
    <property type="entry name" value="Cysteine proteinases"/>
    <property type="match status" value="1"/>
</dbReference>